<keyword evidence="2" id="KW-1185">Reference proteome</keyword>
<dbReference type="Proteomes" id="UP000597877">
    <property type="component" value="Unassembled WGS sequence"/>
</dbReference>
<protein>
    <submittedName>
        <fullName evidence="1">Uncharacterized protein</fullName>
    </submittedName>
</protein>
<organism evidence="1 2">
    <name type="scientific">Eubacterium segne</name>
    <dbReference type="NCBI Taxonomy" id="2763045"/>
    <lineage>
        <taxon>Bacteria</taxon>
        <taxon>Bacillati</taxon>
        <taxon>Bacillota</taxon>
        <taxon>Clostridia</taxon>
        <taxon>Eubacteriales</taxon>
        <taxon>Eubacteriaceae</taxon>
        <taxon>Eubacterium</taxon>
    </lineage>
</organism>
<dbReference type="EMBL" id="JACOOZ010000013">
    <property type="protein sequence ID" value="MBC5668999.1"/>
    <property type="molecule type" value="Genomic_DNA"/>
</dbReference>
<sequence length="194" mass="22594">MKKALICFICIVVVIVAAYGAKNISSSKQVENDTTYEKGSEDKFVEVETYKENEEVLYKYTLLNSEGKNVYEETGLYREPNVEQLDNEVVRVGVSAGSSVYQVRYFDTINSKISEIYYTPWDEYNNKLIRFENKKMIIQDMFDKSNYYKEVKLDMRDTAEPNSAIKSAEFLDDNTVKVTYFSEDDEEITKKIKL</sequence>
<evidence type="ECO:0000313" key="2">
    <source>
        <dbReference type="Proteomes" id="UP000597877"/>
    </source>
</evidence>
<comment type="caution">
    <text evidence="1">The sequence shown here is derived from an EMBL/GenBank/DDBJ whole genome shotgun (WGS) entry which is preliminary data.</text>
</comment>
<gene>
    <name evidence="1" type="ORF">H8S00_13620</name>
</gene>
<dbReference type="RefSeq" id="WP_118589963.1">
    <property type="nucleotide sequence ID" value="NZ_JACOOZ010000013.1"/>
</dbReference>
<evidence type="ECO:0000313" key="1">
    <source>
        <dbReference type="EMBL" id="MBC5668999.1"/>
    </source>
</evidence>
<proteinExistence type="predicted"/>
<name>A0ABR7F5W1_9FIRM</name>
<accession>A0ABR7F5W1</accession>
<reference evidence="1 2" key="1">
    <citation type="submission" date="2020-08" db="EMBL/GenBank/DDBJ databases">
        <title>Genome public.</title>
        <authorList>
            <person name="Liu C."/>
            <person name="Sun Q."/>
        </authorList>
    </citation>
    <scope>NUCLEOTIDE SEQUENCE [LARGE SCALE GENOMIC DNA]</scope>
    <source>
        <strain evidence="1 2">BX4</strain>
    </source>
</reference>